<keyword evidence="4 6" id="KW-1133">Transmembrane helix</keyword>
<name>A0A512BUQ4_9HYPH</name>
<evidence type="ECO:0000256" key="3">
    <source>
        <dbReference type="ARBA" id="ARBA00022692"/>
    </source>
</evidence>
<evidence type="ECO:0000256" key="5">
    <source>
        <dbReference type="ARBA" id="ARBA00023136"/>
    </source>
</evidence>
<feature type="transmembrane region" description="Helical" evidence="6">
    <location>
        <begin position="212"/>
        <end position="240"/>
    </location>
</feature>
<dbReference type="GO" id="GO:0005886">
    <property type="term" value="C:plasma membrane"/>
    <property type="evidence" value="ECO:0007669"/>
    <property type="project" value="UniProtKB-SubCell"/>
</dbReference>
<evidence type="ECO:0000256" key="1">
    <source>
        <dbReference type="ARBA" id="ARBA00004651"/>
    </source>
</evidence>
<feature type="transmembrane region" description="Helical" evidence="6">
    <location>
        <begin position="183"/>
        <end position="200"/>
    </location>
</feature>
<accession>A0A512BUQ4</accession>
<sequence length="307" mass="33442">MVAGLPALMASHPARAHGSIPHDLGGLWSAWSADPLVTVPLSLSGILFGRGVWRLRQRLGRFPPGFGPRQILCFGAGMLLLIVALLSPLEGLAKPLLSAHMVQHILLITVAPPLLVLGKPEVAWLWGLPEGWRRSLPRQRRMRRGFAFLSPLAKPIPAAVIHMAALWIWHNPALFDAAVAADWLHWLEHMLFFGTALLFWRAVIKAVSGREAAAAALIACFMTLLQSGLLSALLSFARQALYRSPEPLSWGMSPLEDQQLAGAIMSLPMCAIYLLAGLAMAFRLLTPPRSERVPRPKVGASEALDTN</sequence>
<organism evidence="7 8">
    <name type="scientific">Microvirga aerophila</name>
    <dbReference type="NCBI Taxonomy" id="670291"/>
    <lineage>
        <taxon>Bacteria</taxon>
        <taxon>Pseudomonadati</taxon>
        <taxon>Pseudomonadota</taxon>
        <taxon>Alphaproteobacteria</taxon>
        <taxon>Hyphomicrobiales</taxon>
        <taxon>Methylobacteriaceae</taxon>
        <taxon>Microvirga</taxon>
    </lineage>
</organism>
<evidence type="ECO:0000256" key="2">
    <source>
        <dbReference type="ARBA" id="ARBA00022475"/>
    </source>
</evidence>
<dbReference type="AlphaFoldDB" id="A0A512BUQ4"/>
<dbReference type="InterPro" id="IPR019108">
    <property type="entry name" value="Caa3_assmbl_CtaG-rel"/>
</dbReference>
<dbReference type="Pfam" id="PF09678">
    <property type="entry name" value="Caa3_CtaG"/>
    <property type="match status" value="1"/>
</dbReference>
<keyword evidence="2" id="KW-1003">Cell membrane</keyword>
<keyword evidence="8" id="KW-1185">Reference proteome</keyword>
<dbReference type="Proteomes" id="UP000321085">
    <property type="component" value="Unassembled WGS sequence"/>
</dbReference>
<feature type="transmembrane region" description="Helical" evidence="6">
    <location>
        <begin position="260"/>
        <end position="285"/>
    </location>
</feature>
<keyword evidence="3 6" id="KW-0812">Transmembrane</keyword>
<keyword evidence="5 6" id="KW-0472">Membrane</keyword>
<proteinExistence type="predicted"/>
<reference evidence="7 8" key="1">
    <citation type="submission" date="2019-07" db="EMBL/GenBank/DDBJ databases">
        <title>Whole genome shotgun sequence of Microvirga aerophila NBRC 106136.</title>
        <authorList>
            <person name="Hosoyama A."/>
            <person name="Uohara A."/>
            <person name="Ohji S."/>
            <person name="Ichikawa N."/>
        </authorList>
    </citation>
    <scope>NUCLEOTIDE SEQUENCE [LARGE SCALE GENOMIC DNA]</scope>
    <source>
        <strain evidence="7 8">NBRC 106136</strain>
    </source>
</reference>
<evidence type="ECO:0000313" key="7">
    <source>
        <dbReference type="EMBL" id="GEO15672.1"/>
    </source>
</evidence>
<gene>
    <name evidence="7" type="ORF">MAE02_33680</name>
</gene>
<feature type="transmembrane region" description="Helical" evidence="6">
    <location>
        <begin position="146"/>
        <end position="168"/>
    </location>
</feature>
<evidence type="ECO:0008006" key="9">
    <source>
        <dbReference type="Google" id="ProtNLM"/>
    </source>
</evidence>
<feature type="transmembrane region" description="Helical" evidence="6">
    <location>
        <begin position="28"/>
        <end position="49"/>
    </location>
</feature>
<protein>
    <recommendedName>
        <fullName evidence="9">Cytochrome c oxidase assembly protein</fullName>
    </recommendedName>
</protein>
<evidence type="ECO:0000313" key="8">
    <source>
        <dbReference type="Proteomes" id="UP000321085"/>
    </source>
</evidence>
<comment type="subcellular location">
    <subcellularLocation>
        <location evidence="1">Cell membrane</location>
        <topology evidence="1">Multi-pass membrane protein</topology>
    </subcellularLocation>
</comment>
<comment type="caution">
    <text evidence="7">The sequence shown here is derived from an EMBL/GenBank/DDBJ whole genome shotgun (WGS) entry which is preliminary data.</text>
</comment>
<evidence type="ECO:0000256" key="6">
    <source>
        <dbReference type="SAM" id="Phobius"/>
    </source>
</evidence>
<evidence type="ECO:0000256" key="4">
    <source>
        <dbReference type="ARBA" id="ARBA00022989"/>
    </source>
</evidence>
<feature type="transmembrane region" description="Helical" evidence="6">
    <location>
        <begin position="70"/>
        <end position="89"/>
    </location>
</feature>
<feature type="transmembrane region" description="Helical" evidence="6">
    <location>
        <begin position="101"/>
        <end position="126"/>
    </location>
</feature>
<dbReference type="EMBL" id="BJYU01000046">
    <property type="protein sequence ID" value="GEO15672.1"/>
    <property type="molecule type" value="Genomic_DNA"/>
</dbReference>